<reference evidence="5" key="2">
    <citation type="journal article" date="2021" name="PeerJ">
        <title>Extensive microbial diversity within the chicken gut microbiome revealed by metagenomics and culture.</title>
        <authorList>
            <person name="Gilroy R."/>
            <person name="Ravi A."/>
            <person name="Getino M."/>
            <person name="Pursley I."/>
            <person name="Horton D.L."/>
            <person name="Alikhan N.F."/>
            <person name="Baker D."/>
            <person name="Gharbi K."/>
            <person name="Hall N."/>
            <person name="Watson M."/>
            <person name="Adriaenssens E.M."/>
            <person name="Foster-Nyarko E."/>
            <person name="Jarju S."/>
            <person name="Secka A."/>
            <person name="Antonio M."/>
            <person name="Oren A."/>
            <person name="Chaudhuri R.R."/>
            <person name="La Ragione R."/>
            <person name="Hildebrand F."/>
            <person name="Pallen M.J."/>
        </authorList>
    </citation>
    <scope>NUCLEOTIDE SEQUENCE</scope>
    <source>
        <strain evidence="5">17213</strain>
    </source>
</reference>
<dbReference type="EMBL" id="JADINH010000061">
    <property type="protein sequence ID" value="MBO8415351.1"/>
    <property type="molecule type" value="Genomic_DNA"/>
</dbReference>
<dbReference type="AlphaFoldDB" id="A0A9D9DC03"/>
<dbReference type="Gene3D" id="3.10.580.10">
    <property type="entry name" value="CBS-domain"/>
    <property type="match status" value="1"/>
</dbReference>
<evidence type="ECO:0000313" key="5">
    <source>
        <dbReference type="EMBL" id="MBO8415351.1"/>
    </source>
</evidence>
<dbReference type="CDD" id="cd05401">
    <property type="entry name" value="NT_GlnE_GlnD_like"/>
    <property type="match status" value="1"/>
</dbReference>
<feature type="domain" description="CBS" evidence="4">
    <location>
        <begin position="225"/>
        <end position="281"/>
    </location>
</feature>
<dbReference type="PROSITE" id="PS50042">
    <property type="entry name" value="CNMP_BINDING_3"/>
    <property type="match status" value="1"/>
</dbReference>
<dbReference type="Proteomes" id="UP000823631">
    <property type="component" value="Unassembled WGS sequence"/>
</dbReference>
<gene>
    <name evidence="5" type="ORF">IAB19_03095</name>
</gene>
<dbReference type="InterPro" id="IPR043519">
    <property type="entry name" value="NT_sf"/>
</dbReference>
<sequence length="619" mass="70041">MDNSLLPNIYDFISHTYPFSMLSTLEQDTLAASVKITYYTKNDVLVDDTLTGVGLFMIRTGAVEQINKDGTLRARLGTGDSFGYTQLNKKGSSDYKVCFLENTLIYLISKQILEFIKSRNEHVGRYFDDKEYVRLQSSHRYLEEGDGYLNSQLRQPVGAVCGHDCALLPPETTIQDTARALRDQNAELAMVMRGDTLLGVVTKSDLTLRAMAQGLPYTTPVSAIMTADPVVIDSSKPIYQVLELMLFHNIQNLPVVNAGKIEGCINTRELLQNSLLQALYLLKAIGRQQSLGELVKLSAQKVQIFITLVQLKVQPRTIQRVLSRIADSFIKQICKLADEKFGEPPCSFAFFAAGSLARSEVQFLSDQDNAIIYEREITQKERQYFQEYAHFVCKALDDCGYTWCSGNYMACNDAWCQSYDKWQATYDQWMAEPDPKALLDISVFLDIRCVYGDEFLITKLKQHYINAAAENSRFLAMLTHNSLAVSPPLGMFRQFVLTRDGQNRPALNIKNQGVNLIIELARIYALQQRSMAVNTYQRLEDSMLDKEAARELSEAFTFLNDVRFTHQQKALQAGAELTNLLPPQELSQFERNHLKDAFRIISRQQSAASFRFMKSGIAG</sequence>
<dbReference type="SUPFAM" id="SSF51206">
    <property type="entry name" value="cAMP-binding domain-like"/>
    <property type="match status" value="1"/>
</dbReference>
<feature type="domain" description="Cyclic nucleotide-binding" evidence="3">
    <location>
        <begin position="18"/>
        <end position="83"/>
    </location>
</feature>
<dbReference type="GO" id="GO:0008773">
    <property type="term" value="F:[protein-PII] uridylyltransferase activity"/>
    <property type="evidence" value="ECO:0007669"/>
    <property type="project" value="InterPro"/>
</dbReference>
<dbReference type="Pfam" id="PF03445">
    <property type="entry name" value="DUF294"/>
    <property type="match status" value="1"/>
</dbReference>
<dbReference type="SUPFAM" id="SSF54631">
    <property type="entry name" value="CBS-domain pair"/>
    <property type="match status" value="1"/>
</dbReference>
<dbReference type="InterPro" id="IPR000595">
    <property type="entry name" value="cNMP-bd_dom"/>
</dbReference>
<dbReference type="PANTHER" id="PTHR43080:SF2">
    <property type="entry name" value="CBS DOMAIN-CONTAINING PROTEIN"/>
    <property type="match status" value="1"/>
</dbReference>
<dbReference type="InterPro" id="IPR046342">
    <property type="entry name" value="CBS_dom_sf"/>
</dbReference>
<protein>
    <submittedName>
        <fullName evidence="5">CBS domain-containing protein</fullName>
    </submittedName>
</protein>
<dbReference type="Gene3D" id="3.30.460.10">
    <property type="entry name" value="Beta Polymerase, domain 2"/>
    <property type="match status" value="1"/>
</dbReference>
<dbReference type="SUPFAM" id="SSF81301">
    <property type="entry name" value="Nucleotidyltransferase"/>
    <property type="match status" value="1"/>
</dbReference>
<dbReference type="InterPro" id="IPR018821">
    <property type="entry name" value="DUF294_put_nucleoTrafse_sb-bd"/>
</dbReference>
<evidence type="ECO:0000259" key="3">
    <source>
        <dbReference type="PROSITE" id="PS50042"/>
    </source>
</evidence>
<evidence type="ECO:0000259" key="4">
    <source>
        <dbReference type="PROSITE" id="PS51371"/>
    </source>
</evidence>
<comment type="caution">
    <text evidence="5">The sequence shown here is derived from an EMBL/GenBank/DDBJ whole genome shotgun (WGS) entry which is preliminary data.</text>
</comment>
<reference evidence="5" key="1">
    <citation type="submission" date="2020-10" db="EMBL/GenBank/DDBJ databases">
        <authorList>
            <person name="Gilroy R."/>
        </authorList>
    </citation>
    <scope>NUCLEOTIDE SEQUENCE</scope>
    <source>
        <strain evidence="5">17213</strain>
    </source>
</reference>
<dbReference type="PROSITE" id="PS51371">
    <property type="entry name" value="CBS"/>
    <property type="match status" value="1"/>
</dbReference>
<dbReference type="Gene3D" id="2.60.120.10">
    <property type="entry name" value="Jelly Rolls"/>
    <property type="match status" value="1"/>
</dbReference>
<dbReference type="Pfam" id="PF10335">
    <property type="entry name" value="DUF294_C"/>
    <property type="match status" value="1"/>
</dbReference>
<dbReference type="Pfam" id="PF00571">
    <property type="entry name" value="CBS"/>
    <property type="match status" value="2"/>
</dbReference>
<evidence type="ECO:0000256" key="2">
    <source>
        <dbReference type="PROSITE-ProRule" id="PRU00703"/>
    </source>
</evidence>
<evidence type="ECO:0000313" key="6">
    <source>
        <dbReference type="Proteomes" id="UP000823631"/>
    </source>
</evidence>
<dbReference type="InterPro" id="IPR000644">
    <property type="entry name" value="CBS_dom"/>
</dbReference>
<dbReference type="SMART" id="SM00116">
    <property type="entry name" value="CBS"/>
    <property type="match status" value="2"/>
</dbReference>
<evidence type="ECO:0000256" key="1">
    <source>
        <dbReference type="ARBA" id="ARBA00023122"/>
    </source>
</evidence>
<name>A0A9D9DC03_9GAMM</name>
<proteinExistence type="predicted"/>
<organism evidence="5 6">
    <name type="scientific">Candidatus Avisuccinivibrio stercorigallinarum</name>
    <dbReference type="NCBI Taxonomy" id="2840704"/>
    <lineage>
        <taxon>Bacteria</taxon>
        <taxon>Pseudomonadati</taxon>
        <taxon>Pseudomonadota</taxon>
        <taxon>Gammaproteobacteria</taxon>
        <taxon>Aeromonadales</taxon>
        <taxon>Succinivibrionaceae</taxon>
        <taxon>Succinivibrionaceae incertae sedis</taxon>
        <taxon>Candidatus Avisuccinivibrio</taxon>
    </lineage>
</organism>
<dbReference type="PANTHER" id="PTHR43080">
    <property type="entry name" value="CBS DOMAIN-CONTAINING PROTEIN CBSX3, MITOCHONDRIAL"/>
    <property type="match status" value="1"/>
</dbReference>
<dbReference type="InterPro" id="IPR005105">
    <property type="entry name" value="GlnD_Uridyltrans_N"/>
</dbReference>
<accession>A0A9D9DC03</accession>
<keyword evidence="1 2" id="KW-0129">CBS domain</keyword>
<dbReference type="InterPro" id="IPR051257">
    <property type="entry name" value="Diverse_CBS-Domain"/>
</dbReference>
<dbReference type="InterPro" id="IPR018490">
    <property type="entry name" value="cNMP-bd_dom_sf"/>
</dbReference>
<dbReference type="InterPro" id="IPR014710">
    <property type="entry name" value="RmlC-like_jellyroll"/>
</dbReference>